<gene>
    <name evidence="1" type="ORF">VT52_025010</name>
</gene>
<comment type="caution">
    <text evidence="1">The sequence shown here is derived from an EMBL/GenBank/DDBJ whole genome shotgun (WGS) entry which is preliminary data.</text>
</comment>
<evidence type="ECO:0000313" key="1">
    <source>
        <dbReference type="EMBL" id="OIK24855.1"/>
    </source>
</evidence>
<protein>
    <recommendedName>
        <fullName evidence="3">Polyketide cyclase</fullName>
    </recommendedName>
</protein>
<dbReference type="AlphaFoldDB" id="A0A1J4PY11"/>
<dbReference type="EMBL" id="LBDA02000057">
    <property type="protein sequence ID" value="OIK24855.1"/>
    <property type="molecule type" value="Genomic_DNA"/>
</dbReference>
<dbReference type="RefSeq" id="WP_046417203.1">
    <property type="nucleotide sequence ID" value="NZ_LBDA02000057.1"/>
</dbReference>
<dbReference type="SUPFAM" id="SSF55961">
    <property type="entry name" value="Bet v1-like"/>
    <property type="match status" value="1"/>
</dbReference>
<dbReference type="Proteomes" id="UP000034838">
    <property type="component" value="Unassembled WGS sequence"/>
</dbReference>
<dbReference type="InterPro" id="IPR023393">
    <property type="entry name" value="START-like_dom_sf"/>
</dbReference>
<evidence type="ECO:0008006" key="3">
    <source>
        <dbReference type="Google" id="ProtNLM"/>
    </source>
</evidence>
<keyword evidence="2" id="KW-1185">Reference proteome</keyword>
<organism evidence="1 2">
    <name type="scientific">Streptomyces malaysiense</name>
    <dbReference type="NCBI Taxonomy" id="1428626"/>
    <lineage>
        <taxon>Bacteria</taxon>
        <taxon>Bacillati</taxon>
        <taxon>Actinomycetota</taxon>
        <taxon>Actinomycetes</taxon>
        <taxon>Kitasatosporales</taxon>
        <taxon>Streptomycetaceae</taxon>
        <taxon>Streptomyces</taxon>
    </lineage>
</organism>
<sequence length="136" mass="14862">MSGSIAQGTSQSHGNTRILHFLVRLPRPMEDVWPAVATPEGIGAWCTAVGVLEPRLDGAVSLRGLGSGRVTAWDVDRVAEYTLAGGGRLRFHLERDGTAECVLRFTHEFQGEGPSDMDWRHKFEQLIVVLGPAPRT</sequence>
<dbReference type="OrthoDB" id="9803476at2"/>
<evidence type="ECO:0000313" key="2">
    <source>
        <dbReference type="Proteomes" id="UP000034838"/>
    </source>
</evidence>
<accession>A0A1J4PY11</accession>
<reference evidence="1" key="1">
    <citation type="submission" date="2016-10" db="EMBL/GenBank/DDBJ databases">
        <title>Genome sequence of Streptomyces malaysiense MUSC 136.</title>
        <authorList>
            <person name="Lee L.-H."/>
            <person name="Ser H.-L."/>
        </authorList>
    </citation>
    <scope>NUCLEOTIDE SEQUENCE [LARGE SCALE GENOMIC DNA]</scope>
    <source>
        <strain evidence="1">MUSC 136</strain>
    </source>
</reference>
<proteinExistence type="predicted"/>
<name>A0A1J4PY11_9ACTN</name>
<dbReference type="Gene3D" id="3.30.530.20">
    <property type="match status" value="1"/>
</dbReference>